<dbReference type="CDD" id="cd18186">
    <property type="entry name" value="BTB_POZ_ZBTB_KLHL-like"/>
    <property type="match status" value="1"/>
</dbReference>
<dbReference type="InterPro" id="IPR000210">
    <property type="entry name" value="BTB/POZ_dom"/>
</dbReference>
<organism evidence="2 3">
    <name type="scientific">Recurvomyces mirabilis</name>
    <dbReference type="NCBI Taxonomy" id="574656"/>
    <lineage>
        <taxon>Eukaryota</taxon>
        <taxon>Fungi</taxon>
        <taxon>Dikarya</taxon>
        <taxon>Ascomycota</taxon>
        <taxon>Pezizomycotina</taxon>
        <taxon>Dothideomycetes</taxon>
        <taxon>Dothideomycetidae</taxon>
        <taxon>Mycosphaerellales</taxon>
        <taxon>Teratosphaeriaceae</taxon>
        <taxon>Recurvomyces</taxon>
    </lineage>
</organism>
<evidence type="ECO:0000313" key="2">
    <source>
        <dbReference type="EMBL" id="KAK3669875.1"/>
    </source>
</evidence>
<evidence type="ECO:0000313" key="3">
    <source>
        <dbReference type="Proteomes" id="UP001274830"/>
    </source>
</evidence>
<feature type="domain" description="BTB" evidence="1">
    <location>
        <begin position="12"/>
        <end position="48"/>
    </location>
</feature>
<dbReference type="SUPFAM" id="SSF54695">
    <property type="entry name" value="POZ domain"/>
    <property type="match status" value="1"/>
</dbReference>
<dbReference type="AlphaFoldDB" id="A0AAE0TN54"/>
<gene>
    <name evidence="2" type="ORF">LTR78_010256</name>
</gene>
<name>A0AAE0TN54_9PEZI</name>
<proteinExistence type="predicted"/>
<dbReference type="InterPro" id="IPR011333">
    <property type="entry name" value="SKP1/BTB/POZ_sf"/>
</dbReference>
<sequence length="251" mass="28704">MPAINTADYWGNQELADVTIRIGDVELKCHKFVLVQGSTYFRALLYLPDLRREALTHFQASVKALTDLESLANVIELLAKNYALDPATQDFQKRLLSNTDGISRFVTRPEFRKLLMRRPDMLDHCFAPMLEILKPLLFGPDSHMKKLGKVLRALRQRTELCQTCQPFIAEQIQEAMFHVLERDQYVSDESGKGAVHDGVRQVLRNVRVKAQKCEGCRHVVQWSILDVFAPDTRGEEERPAKKIKVEVEGSV</sequence>
<dbReference type="EMBL" id="JAUTXT010000069">
    <property type="protein sequence ID" value="KAK3669875.1"/>
    <property type="molecule type" value="Genomic_DNA"/>
</dbReference>
<keyword evidence="3" id="KW-1185">Reference proteome</keyword>
<reference evidence="2" key="1">
    <citation type="submission" date="2023-07" db="EMBL/GenBank/DDBJ databases">
        <title>Black Yeasts Isolated from many extreme environments.</title>
        <authorList>
            <person name="Coleine C."/>
            <person name="Stajich J.E."/>
            <person name="Selbmann L."/>
        </authorList>
    </citation>
    <scope>NUCLEOTIDE SEQUENCE</scope>
    <source>
        <strain evidence="2">CCFEE 5485</strain>
    </source>
</reference>
<evidence type="ECO:0000259" key="1">
    <source>
        <dbReference type="Pfam" id="PF00651"/>
    </source>
</evidence>
<protein>
    <recommendedName>
        <fullName evidence="1">BTB domain-containing protein</fullName>
    </recommendedName>
</protein>
<comment type="caution">
    <text evidence="2">The sequence shown here is derived from an EMBL/GenBank/DDBJ whole genome shotgun (WGS) entry which is preliminary data.</text>
</comment>
<dbReference type="Pfam" id="PF00651">
    <property type="entry name" value="BTB"/>
    <property type="match status" value="1"/>
</dbReference>
<accession>A0AAE0TN54</accession>
<dbReference type="Gene3D" id="3.30.710.10">
    <property type="entry name" value="Potassium Channel Kv1.1, Chain A"/>
    <property type="match status" value="1"/>
</dbReference>
<dbReference type="Proteomes" id="UP001274830">
    <property type="component" value="Unassembled WGS sequence"/>
</dbReference>